<reference evidence="1 2" key="1">
    <citation type="journal article" date="2019" name="Sci. Rep.">
        <title>Orb-weaving spider Araneus ventricosus genome elucidates the spidroin gene catalogue.</title>
        <authorList>
            <person name="Kono N."/>
            <person name="Nakamura H."/>
            <person name="Ohtoshi R."/>
            <person name="Moran D.A.P."/>
            <person name="Shinohara A."/>
            <person name="Yoshida Y."/>
            <person name="Fujiwara M."/>
            <person name="Mori M."/>
            <person name="Tomita M."/>
            <person name="Arakawa K."/>
        </authorList>
    </citation>
    <scope>NUCLEOTIDE SEQUENCE [LARGE SCALE GENOMIC DNA]</scope>
</reference>
<accession>A0A4Y2WNL5</accession>
<dbReference type="AlphaFoldDB" id="A0A4Y2WNL5"/>
<evidence type="ECO:0000313" key="2">
    <source>
        <dbReference type="Proteomes" id="UP000499080"/>
    </source>
</evidence>
<name>A0A4Y2WNL5_ARAVE</name>
<dbReference type="Proteomes" id="UP000499080">
    <property type="component" value="Unassembled WGS sequence"/>
</dbReference>
<keyword evidence="2" id="KW-1185">Reference proteome</keyword>
<organism evidence="1 2">
    <name type="scientific">Araneus ventricosus</name>
    <name type="common">Orbweaver spider</name>
    <name type="synonym">Epeira ventricosa</name>
    <dbReference type="NCBI Taxonomy" id="182803"/>
    <lineage>
        <taxon>Eukaryota</taxon>
        <taxon>Metazoa</taxon>
        <taxon>Ecdysozoa</taxon>
        <taxon>Arthropoda</taxon>
        <taxon>Chelicerata</taxon>
        <taxon>Arachnida</taxon>
        <taxon>Araneae</taxon>
        <taxon>Araneomorphae</taxon>
        <taxon>Entelegynae</taxon>
        <taxon>Araneoidea</taxon>
        <taxon>Araneidae</taxon>
        <taxon>Araneus</taxon>
    </lineage>
</organism>
<proteinExistence type="predicted"/>
<dbReference type="EMBL" id="BGPR01063453">
    <property type="protein sequence ID" value="GBO38651.1"/>
    <property type="molecule type" value="Genomic_DNA"/>
</dbReference>
<sequence length="110" mass="12296">MLHLRDLSGGGLRSPTATHSFLLPLIIRRGLKLQRLLCRRVKMPPHPGGQVRRVGLGVPSGLRKPGCDLRPKITSRLLLFGEFVGGLLPWEIAGPETSHFLKLKIPFYRK</sequence>
<comment type="caution">
    <text evidence="1">The sequence shown here is derived from an EMBL/GenBank/DDBJ whole genome shotgun (WGS) entry which is preliminary data.</text>
</comment>
<gene>
    <name evidence="1" type="ORF">AVEN_258353_1</name>
</gene>
<evidence type="ECO:0000313" key="1">
    <source>
        <dbReference type="EMBL" id="GBO38651.1"/>
    </source>
</evidence>
<protein>
    <submittedName>
        <fullName evidence="1">Uncharacterized protein</fullName>
    </submittedName>
</protein>